<dbReference type="Gene3D" id="1.10.357.10">
    <property type="entry name" value="Tetracycline Repressor, domain 2"/>
    <property type="match status" value="1"/>
</dbReference>
<keyword evidence="7" id="KW-1185">Reference proteome</keyword>
<dbReference type="InterPro" id="IPR009057">
    <property type="entry name" value="Homeodomain-like_sf"/>
</dbReference>
<name>A0A2W2B9Y9_9HYPH</name>
<dbReference type="AlphaFoldDB" id="A0A2W2B9Y9"/>
<keyword evidence="3" id="KW-0804">Transcription</keyword>
<evidence type="ECO:0000256" key="3">
    <source>
        <dbReference type="ARBA" id="ARBA00023163"/>
    </source>
</evidence>
<dbReference type="PROSITE" id="PS01081">
    <property type="entry name" value="HTH_TETR_1"/>
    <property type="match status" value="1"/>
</dbReference>
<keyword evidence="1" id="KW-0805">Transcription regulation</keyword>
<dbReference type="Proteomes" id="UP000248795">
    <property type="component" value="Unassembled WGS sequence"/>
</dbReference>
<dbReference type="PANTHER" id="PTHR47506">
    <property type="entry name" value="TRANSCRIPTIONAL REGULATORY PROTEIN"/>
    <property type="match status" value="1"/>
</dbReference>
<dbReference type="InterPro" id="IPR036271">
    <property type="entry name" value="Tet_transcr_reg_TetR-rel_C_sf"/>
</dbReference>
<dbReference type="PANTHER" id="PTHR47506:SF1">
    <property type="entry name" value="HTH-TYPE TRANSCRIPTIONAL REGULATOR YJDC"/>
    <property type="match status" value="1"/>
</dbReference>
<gene>
    <name evidence="6" type="ORF">DK847_10455</name>
</gene>
<evidence type="ECO:0000256" key="4">
    <source>
        <dbReference type="PROSITE-ProRule" id="PRU00335"/>
    </source>
</evidence>
<sequence length="188" mass="21152">MRSRTTRKRLIDAAYRIISEESLSQLSIDHVSKVAGLSRRTFFLHFASKDQLLAEVLENLRPAYAETYRQWSEGLPAELGAVDRITELFRRIVERIGQPGWKGCAFVRISAEFAEWQGHPAHGPVAEAQRDFELWLADELRRARHASPARAARQLAILINGLIISQMVHRDAAYGEAALAALPLILGQ</sequence>
<keyword evidence="2 4" id="KW-0238">DNA-binding</keyword>
<dbReference type="GO" id="GO:0003677">
    <property type="term" value="F:DNA binding"/>
    <property type="evidence" value="ECO:0007669"/>
    <property type="project" value="UniProtKB-UniRule"/>
</dbReference>
<evidence type="ECO:0000256" key="2">
    <source>
        <dbReference type="ARBA" id="ARBA00023125"/>
    </source>
</evidence>
<dbReference type="PRINTS" id="PR00455">
    <property type="entry name" value="HTHTETR"/>
</dbReference>
<dbReference type="EMBL" id="QKVK01000004">
    <property type="protein sequence ID" value="PZF76878.1"/>
    <property type="molecule type" value="Genomic_DNA"/>
</dbReference>
<protein>
    <recommendedName>
        <fullName evidence="5">HTH tetR-type domain-containing protein</fullName>
    </recommendedName>
</protein>
<evidence type="ECO:0000256" key="1">
    <source>
        <dbReference type="ARBA" id="ARBA00023015"/>
    </source>
</evidence>
<dbReference type="InterPro" id="IPR023772">
    <property type="entry name" value="DNA-bd_HTH_TetR-type_CS"/>
</dbReference>
<dbReference type="Pfam" id="PF00440">
    <property type="entry name" value="TetR_N"/>
    <property type="match status" value="1"/>
</dbReference>
<accession>A0A2W2B9Y9</accession>
<reference evidence="7" key="1">
    <citation type="submission" date="2018-06" db="EMBL/GenBank/DDBJ databases">
        <title>Aestuariibacter litoralis strain KCTC 52945T.</title>
        <authorList>
            <person name="Li X."/>
            <person name="Salam N."/>
            <person name="Li J.-L."/>
            <person name="Chen Y.-M."/>
            <person name="Yang Z.-W."/>
            <person name="Zhang L.-Y."/>
            <person name="Han M.-X."/>
            <person name="Xiao M."/>
            <person name="Li W.-J."/>
        </authorList>
    </citation>
    <scope>NUCLEOTIDE SEQUENCE [LARGE SCALE GENOMIC DNA]</scope>
    <source>
        <strain evidence="7">KCTC 52945</strain>
    </source>
</reference>
<dbReference type="PROSITE" id="PS50977">
    <property type="entry name" value="HTH_TETR_2"/>
    <property type="match status" value="1"/>
</dbReference>
<organism evidence="6 7">
    <name type="scientific">Aestuariivirga litoralis</name>
    <dbReference type="NCBI Taxonomy" id="2650924"/>
    <lineage>
        <taxon>Bacteria</taxon>
        <taxon>Pseudomonadati</taxon>
        <taxon>Pseudomonadota</taxon>
        <taxon>Alphaproteobacteria</taxon>
        <taxon>Hyphomicrobiales</taxon>
        <taxon>Aestuariivirgaceae</taxon>
        <taxon>Aestuariivirga</taxon>
    </lineage>
</organism>
<feature type="domain" description="HTH tetR-type" evidence="5">
    <location>
        <begin position="4"/>
        <end position="64"/>
    </location>
</feature>
<dbReference type="InterPro" id="IPR001647">
    <property type="entry name" value="HTH_TetR"/>
</dbReference>
<evidence type="ECO:0000259" key="5">
    <source>
        <dbReference type="PROSITE" id="PS50977"/>
    </source>
</evidence>
<comment type="caution">
    <text evidence="6">The sequence shown here is derived from an EMBL/GenBank/DDBJ whole genome shotgun (WGS) entry which is preliminary data.</text>
</comment>
<evidence type="ECO:0000313" key="6">
    <source>
        <dbReference type="EMBL" id="PZF76878.1"/>
    </source>
</evidence>
<dbReference type="RefSeq" id="WP_111198410.1">
    <property type="nucleotide sequence ID" value="NZ_QKVK01000004.1"/>
</dbReference>
<dbReference type="SUPFAM" id="SSF48498">
    <property type="entry name" value="Tetracyclin repressor-like, C-terminal domain"/>
    <property type="match status" value="1"/>
</dbReference>
<dbReference type="SUPFAM" id="SSF46689">
    <property type="entry name" value="Homeodomain-like"/>
    <property type="match status" value="1"/>
</dbReference>
<proteinExistence type="predicted"/>
<evidence type="ECO:0000313" key="7">
    <source>
        <dbReference type="Proteomes" id="UP000248795"/>
    </source>
</evidence>
<feature type="DNA-binding region" description="H-T-H motif" evidence="4">
    <location>
        <begin position="27"/>
        <end position="46"/>
    </location>
</feature>